<organism evidence="2 3">
    <name type="scientific">Fuscovulum blasticum DSM 2131</name>
    <dbReference type="NCBI Taxonomy" id="1188250"/>
    <lineage>
        <taxon>Bacteria</taxon>
        <taxon>Pseudomonadati</taxon>
        <taxon>Pseudomonadota</taxon>
        <taxon>Alphaproteobacteria</taxon>
        <taxon>Rhodobacterales</taxon>
        <taxon>Paracoccaceae</taxon>
        <taxon>Pseudogemmobacter</taxon>
    </lineage>
</organism>
<evidence type="ECO:0000313" key="3">
    <source>
        <dbReference type="Proteomes" id="UP000241362"/>
    </source>
</evidence>
<protein>
    <recommendedName>
        <fullName evidence="4">Lipoprotein</fullName>
    </recommendedName>
</protein>
<evidence type="ECO:0000313" key="2">
    <source>
        <dbReference type="EMBL" id="PTE16425.1"/>
    </source>
</evidence>
<name>A0A2T4JES8_FUSBL</name>
<dbReference type="EMBL" id="PZKE01000001">
    <property type="protein sequence ID" value="PTE16425.1"/>
    <property type="molecule type" value="Genomic_DNA"/>
</dbReference>
<keyword evidence="3" id="KW-1185">Reference proteome</keyword>
<reference evidence="2 3" key="1">
    <citation type="submission" date="2018-03" db="EMBL/GenBank/DDBJ databases">
        <title>Rhodobacter blasticus.</title>
        <authorList>
            <person name="Meyer T.E."/>
            <person name="Miller S."/>
            <person name="Lodha T."/>
            <person name="Gandham S."/>
            <person name="Chintalapati S."/>
            <person name="Chintalapati V.R."/>
        </authorList>
    </citation>
    <scope>NUCLEOTIDE SEQUENCE [LARGE SCALE GENOMIC DNA]</scope>
    <source>
        <strain evidence="2 3">DSM 2131</strain>
    </source>
</reference>
<gene>
    <name evidence="2" type="ORF">C5F44_00775</name>
</gene>
<feature type="signal peptide" evidence="1">
    <location>
        <begin position="1"/>
        <end position="19"/>
    </location>
</feature>
<feature type="chain" id="PRO_5015710827" description="Lipoprotein" evidence="1">
    <location>
        <begin position="20"/>
        <end position="203"/>
    </location>
</feature>
<sequence length="203" mass="22246">MLRLLISLAAALFLAACGADRTYDSQERVDSARYVAGPPATITLFTGINTQNGTGAHSALMVNGSQRVLFDPAGTWQHASVPVRNDVHYGITDRMLLFFLDYHTRDHFDVVEQTIVVSPEVAELVLNKIQAYGAVPKAGCANSISSILRTVPGFESIKSTWFPKALRREFATIPGVTERYLRDADVPNTHGVIMVDKDGNRVN</sequence>
<dbReference type="Proteomes" id="UP000241362">
    <property type="component" value="Unassembled WGS sequence"/>
</dbReference>
<dbReference type="PROSITE" id="PS51257">
    <property type="entry name" value="PROKAR_LIPOPROTEIN"/>
    <property type="match status" value="1"/>
</dbReference>
<comment type="caution">
    <text evidence="2">The sequence shown here is derived from an EMBL/GenBank/DDBJ whole genome shotgun (WGS) entry which is preliminary data.</text>
</comment>
<evidence type="ECO:0000256" key="1">
    <source>
        <dbReference type="SAM" id="SignalP"/>
    </source>
</evidence>
<dbReference type="AlphaFoldDB" id="A0A2T4JES8"/>
<proteinExistence type="predicted"/>
<accession>A0A2T4JES8</accession>
<keyword evidence="1" id="KW-0732">Signal</keyword>
<evidence type="ECO:0008006" key="4">
    <source>
        <dbReference type="Google" id="ProtNLM"/>
    </source>
</evidence>